<dbReference type="SUPFAM" id="SSF52540">
    <property type="entry name" value="P-loop containing nucleoside triphosphate hydrolases"/>
    <property type="match status" value="1"/>
</dbReference>
<dbReference type="InterPro" id="IPR027417">
    <property type="entry name" value="P-loop_NTPase"/>
</dbReference>
<keyword evidence="7" id="KW-1185">Reference proteome</keyword>
<evidence type="ECO:0000256" key="2">
    <source>
        <dbReference type="ARBA" id="ARBA00022741"/>
    </source>
</evidence>
<dbReference type="OrthoDB" id="3176171at2759"/>
<protein>
    <submittedName>
        <fullName evidence="6">Uncharacterized protein</fullName>
    </submittedName>
</protein>
<name>A0A835LX17_9MAGN</name>
<keyword evidence="3" id="KW-0067">ATP-binding</keyword>
<keyword evidence="4" id="KW-0175">Coiled coil</keyword>
<organism evidence="6 7">
    <name type="scientific">Coptis chinensis</name>
    <dbReference type="NCBI Taxonomy" id="261450"/>
    <lineage>
        <taxon>Eukaryota</taxon>
        <taxon>Viridiplantae</taxon>
        <taxon>Streptophyta</taxon>
        <taxon>Embryophyta</taxon>
        <taxon>Tracheophyta</taxon>
        <taxon>Spermatophyta</taxon>
        <taxon>Magnoliopsida</taxon>
        <taxon>Ranunculales</taxon>
        <taxon>Ranunculaceae</taxon>
        <taxon>Coptidoideae</taxon>
        <taxon>Coptis</taxon>
    </lineage>
</organism>
<dbReference type="PANTHER" id="PTHR37739:SF14">
    <property type="entry name" value="KINESIN-LIKE PROTEIN KIN-12E"/>
    <property type="match status" value="1"/>
</dbReference>
<keyword evidence="1" id="KW-0493">Microtubule</keyword>
<dbReference type="EMBL" id="JADFTS010000004">
    <property type="protein sequence ID" value="KAF9610705.1"/>
    <property type="molecule type" value="Genomic_DNA"/>
</dbReference>
<proteinExistence type="predicted"/>
<comment type="caution">
    <text evidence="6">The sequence shown here is derived from an EMBL/GenBank/DDBJ whole genome shotgun (WGS) entry which is preliminary data.</text>
</comment>
<dbReference type="InterPro" id="IPR044986">
    <property type="entry name" value="KIF15/KIN-12"/>
</dbReference>
<dbReference type="InterPro" id="IPR036961">
    <property type="entry name" value="Kinesin_motor_dom_sf"/>
</dbReference>
<evidence type="ECO:0000313" key="6">
    <source>
        <dbReference type="EMBL" id="KAF9610705.1"/>
    </source>
</evidence>
<evidence type="ECO:0000313" key="7">
    <source>
        <dbReference type="Proteomes" id="UP000631114"/>
    </source>
</evidence>
<evidence type="ECO:0000256" key="3">
    <source>
        <dbReference type="ARBA" id="ARBA00022840"/>
    </source>
</evidence>
<dbReference type="PANTHER" id="PTHR37739">
    <property type="entry name" value="KINESIN-LIKE PROTEIN KIN-12D"/>
    <property type="match status" value="1"/>
</dbReference>
<dbReference type="GO" id="GO:0005524">
    <property type="term" value="F:ATP binding"/>
    <property type="evidence" value="ECO:0007669"/>
    <property type="project" value="UniProtKB-KW"/>
</dbReference>
<keyword evidence="2" id="KW-0547">Nucleotide-binding</keyword>
<feature type="non-terminal residue" evidence="6">
    <location>
        <position position="1"/>
    </location>
</feature>
<gene>
    <name evidence="6" type="ORF">IFM89_024144</name>
</gene>
<evidence type="ECO:0000256" key="4">
    <source>
        <dbReference type="ARBA" id="ARBA00023054"/>
    </source>
</evidence>
<dbReference type="Proteomes" id="UP000631114">
    <property type="component" value="Unassembled WGS sequence"/>
</dbReference>
<accession>A0A835LX17</accession>
<reference evidence="6 7" key="1">
    <citation type="submission" date="2020-10" db="EMBL/GenBank/DDBJ databases">
        <title>The Coptis chinensis genome and diversification of protoberbering-type alkaloids.</title>
        <authorList>
            <person name="Wang B."/>
            <person name="Shu S."/>
            <person name="Song C."/>
            <person name="Liu Y."/>
        </authorList>
    </citation>
    <scope>NUCLEOTIDE SEQUENCE [LARGE SCALE GENOMIC DNA]</scope>
    <source>
        <strain evidence="6">HL-2020</strain>
        <tissue evidence="6">Leaf</tissue>
    </source>
</reference>
<dbReference type="GO" id="GO:0005874">
    <property type="term" value="C:microtubule"/>
    <property type="evidence" value="ECO:0007669"/>
    <property type="project" value="UniProtKB-KW"/>
</dbReference>
<keyword evidence="5" id="KW-0505">Motor protein</keyword>
<dbReference type="AlphaFoldDB" id="A0A835LX17"/>
<evidence type="ECO:0000256" key="5">
    <source>
        <dbReference type="ARBA" id="ARBA00023175"/>
    </source>
</evidence>
<evidence type="ECO:0000256" key="1">
    <source>
        <dbReference type="ARBA" id="ARBA00022701"/>
    </source>
</evidence>
<dbReference type="Gene3D" id="3.40.850.10">
    <property type="entry name" value="Kinesin motor domain"/>
    <property type="match status" value="1"/>
</dbReference>
<sequence length="112" mass="12961">DTLFKSSSSSLNFDEVQEHDSVQSFELEEDLSFWKDHNVQVIIRIHPLSNYEISIQDNSKCVRQDSSQTITWSGPPESRFTFDHVADENVTQVKKPIQSCRIAYGRELNGWL</sequence>